<comment type="caution">
    <text evidence="2">The sequence shown here is derived from an EMBL/GenBank/DDBJ whole genome shotgun (WGS) entry which is preliminary data.</text>
</comment>
<reference evidence="2 3" key="1">
    <citation type="submission" date="2020-07" db="EMBL/GenBank/DDBJ databases">
        <title>Halieaceae bacterium, F7430, whole genome shotgun sequencing project.</title>
        <authorList>
            <person name="Jiang S."/>
            <person name="Liu Z.W."/>
            <person name="Du Z.J."/>
        </authorList>
    </citation>
    <scope>NUCLEOTIDE SEQUENCE [LARGE SCALE GENOMIC DNA]</scope>
    <source>
        <strain evidence="2 3">F7430</strain>
    </source>
</reference>
<proteinExistence type="predicted"/>
<keyword evidence="3" id="KW-1185">Reference proteome</keyword>
<dbReference type="AlphaFoldDB" id="A0A7W2TXJ0"/>
<evidence type="ECO:0000313" key="3">
    <source>
        <dbReference type="Proteomes" id="UP000539350"/>
    </source>
</evidence>
<accession>A0A7W2TXJ0</accession>
<protein>
    <submittedName>
        <fullName evidence="2">EthD domain-containing protein</fullName>
    </submittedName>
</protein>
<sequence>MTDNKSLLVVQTNALAGRDEEFNRWYNEVHIPEVLALHGFTACRRYTLSQAQLSEDLPQKYLALYEITGDPQKAVDDLNAAFDAMTISEAFDQSSASYFLVDPIASFK</sequence>
<dbReference type="Pfam" id="PF07110">
    <property type="entry name" value="EthD"/>
    <property type="match status" value="1"/>
</dbReference>
<gene>
    <name evidence="2" type="ORF">H2508_11710</name>
</gene>
<dbReference type="SUPFAM" id="SSF54909">
    <property type="entry name" value="Dimeric alpha+beta barrel"/>
    <property type="match status" value="1"/>
</dbReference>
<name>A0A7W2TXJ0_9GAMM</name>
<feature type="domain" description="EthD" evidence="1">
    <location>
        <begin position="19"/>
        <end position="55"/>
    </location>
</feature>
<dbReference type="GO" id="GO:0016491">
    <property type="term" value="F:oxidoreductase activity"/>
    <property type="evidence" value="ECO:0007669"/>
    <property type="project" value="InterPro"/>
</dbReference>
<dbReference type="EMBL" id="JACFXU010000016">
    <property type="protein sequence ID" value="MBA6413776.1"/>
    <property type="molecule type" value="Genomic_DNA"/>
</dbReference>
<organism evidence="2 3">
    <name type="scientific">Sediminihaliea albiluteola</name>
    <dbReference type="NCBI Taxonomy" id="2758564"/>
    <lineage>
        <taxon>Bacteria</taxon>
        <taxon>Pseudomonadati</taxon>
        <taxon>Pseudomonadota</taxon>
        <taxon>Gammaproteobacteria</taxon>
        <taxon>Cellvibrionales</taxon>
        <taxon>Halieaceae</taxon>
        <taxon>Sediminihaliea</taxon>
    </lineage>
</organism>
<dbReference type="InterPro" id="IPR011008">
    <property type="entry name" value="Dimeric_a/b-barrel"/>
</dbReference>
<dbReference type="RefSeq" id="WP_182173796.1">
    <property type="nucleotide sequence ID" value="NZ_JACFXU010000016.1"/>
</dbReference>
<dbReference type="InterPro" id="IPR009799">
    <property type="entry name" value="EthD_dom"/>
</dbReference>
<evidence type="ECO:0000313" key="2">
    <source>
        <dbReference type="EMBL" id="MBA6413776.1"/>
    </source>
</evidence>
<dbReference type="Gene3D" id="3.30.70.100">
    <property type="match status" value="1"/>
</dbReference>
<dbReference type="Proteomes" id="UP000539350">
    <property type="component" value="Unassembled WGS sequence"/>
</dbReference>
<evidence type="ECO:0000259" key="1">
    <source>
        <dbReference type="Pfam" id="PF07110"/>
    </source>
</evidence>